<dbReference type="RefSeq" id="WP_034383550.1">
    <property type="nucleotide sequence ID" value="NZ_AWTN01000148.1"/>
</dbReference>
<name>A0A0E3BD38_9BURK</name>
<dbReference type="EMBL" id="AWTN01000148">
    <property type="protein sequence ID" value="KGG82868.1"/>
    <property type="molecule type" value="Genomic_DNA"/>
</dbReference>
<dbReference type="Pfam" id="PF11651">
    <property type="entry name" value="P22_CoatProtein"/>
    <property type="match status" value="1"/>
</dbReference>
<dbReference type="Proteomes" id="UP000029567">
    <property type="component" value="Unassembled WGS sequence"/>
</dbReference>
<dbReference type="InterPro" id="IPR024659">
    <property type="entry name" value="Phage_coat_Gp5"/>
</dbReference>
<evidence type="ECO:0000313" key="1">
    <source>
        <dbReference type="EMBL" id="KGG82868.1"/>
    </source>
</evidence>
<evidence type="ECO:0000313" key="2">
    <source>
        <dbReference type="Proteomes" id="UP000029567"/>
    </source>
</evidence>
<proteinExistence type="predicted"/>
<protein>
    <submittedName>
        <fullName evidence="1">Uncharacterized protein</fullName>
    </submittedName>
</protein>
<organism evidence="1 2">
    <name type="scientific">Comamonas thiooxydans</name>
    <dbReference type="NCBI Taxonomy" id="363952"/>
    <lineage>
        <taxon>Bacteria</taxon>
        <taxon>Pseudomonadati</taxon>
        <taxon>Pseudomonadota</taxon>
        <taxon>Betaproteobacteria</taxon>
        <taxon>Burkholderiales</taxon>
        <taxon>Comamonadaceae</taxon>
        <taxon>Comamonas</taxon>
    </lineage>
</organism>
<dbReference type="AlphaFoldDB" id="A0A0E3BD38"/>
<sequence>MANTILTHQMIAREAAAILSEEAPFIMNINRGRQEEFGEAVSGYKKGDTVKIAIPPTGVVFNGAVFAEGGAASDVEEKFVNLTVDTQKHIGLQFGAKEKVLNISDFKESILRPQMQTLSSVIEADLISRAVLSTPNVVGTPGTVPSVMKTYAQARAKLEQYLTPPGQRSVVFSSDANTELVDTSRQLFHAKKEIERGFLRGTIGEAQQADFYEHQSIPSVTLGTATGFTVSGAGQTGNLLNIGGLTAAQTITKGTVFTMGINAVHPQTGANTNKLQQFVVTADFTAAGTTGTISIFPEIKATAPNRTVTASPANGASITLVGTAGSAYRQNLMFHRDAFTTAFVPLPVLASCEGYTARLPNGISVRVMTFGDGINDLERTRIDVLYGFAGVRPRHACRITE</sequence>
<gene>
    <name evidence="1" type="ORF">P245_25735</name>
</gene>
<dbReference type="Gene3D" id="2.40.30.240">
    <property type="match status" value="1"/>
</dbReference>
<accession>A0A0E3BD38</accession>
<comment type="caution">
    <text evidence="1">The sequence shown here is derived from an EMBL/GenBank/DDBJ whole genome shotgun (WGS) entry which is preliminary data.</text>
</comment>
<reference evidence="1 2" key="1">
    <citation type="submission" date="2013-09" db="EMBL/GenBank/DDBJ databases">
        <title>High correlation between genotypes and phenotypes of environmental bacteria Comamonas testosteroni strains.</title>
        <authorList>
            <person name="Liu L."/>
            <person name="Zhu W."/>
            <person name="Xia X."/>
            <person name="Xu B."/>
            <person name="Luo M."/>
            <person name="Wang G."/>
        </authorList>
    </citation>
    <scope>NUCLEOTIDE SEQUENCE [LARGE SCALE GENOMIC DNA]</scope>
    <source>
        <strain evidence="1 2">JL14</strain>
    </source>
</reference>